<comment type="caution">
    <text evidence="1">The sequence shown here is derived from an EMBL/GenBank/DDBJ whole genome shotgun (WGS) entry which is preliminary data.</text>
</comment>
<organism evidence="1 2">
    <name type="scientific">Roseateles oligotrophus</name>
    <dbReference type="NCBI Taxonomy" id="1769250"/>
    <lineage>
        <taxon>Bacteria</taxon>
        <taxon>Pseudomonadati</taxon>
        <taxon>Pseudomonadota</taxon>
        <taxon>Betaproteobacteria</taxon>
        <taxon>Burkholderiales</taxon>
        <taxon>Sphaerotilaceae</taxon>
        <taxon>Roseateles</taxon>
    </lineage>
</organism>
<name>A0A840LFC5_9BURK</name>
<evidence type="ECO:0000313" key="1">
    <source>
        <dbReference type="EMBL" id="MBB4845343.1"/>
    </source>
</evidence>
<gene>
    <name evidence="1" type="ORF">HNP55_003890</name>
</gene>
<dbReference type="AlphaFoldDB" id="A0A840LFC5"/>
<dbReference type="Proteomes" id="UP000562027">
    <property type="component" value="Unassembled WGS sequence"/>
</dbReference>
<evidence type="ECO:0000313" key="2">
    <source>
        <dbReference type="Proteomes" id="UP000562027"/>
    </source>
</evidence>
<reference evidence="1 2" key="1">
    <citation type="submission" date="2020-08" db="EMBL/GenBank/DDBJ databases">
        <title>Functional genomics of gut bacteria from endangered species of beetles.</title>
        <authorList>
            <person name="Carlos-Shanley C."/>
        </authorList>
    </citation>
    <scope>NUCLEOTIDE SEQUENCE [LARGE SCALE GENOMIC DNA]</scope>
    <source>
        <strain evidence="1 2">S00239</strain>
    </source>
</reference>
<proteinExistence type="predicted"/>
<accession>A0A840LFC5</accession>
<keyword evidence="2" id="KW-1185">Reference proteome</keyword>
<protein>
    <submittedName>
        <fullName evidence="1">Uncharacterized protein</fullName>
    </submittedName>
</protein>
<sequence>MHFAGQARAFAFGGLLGRRLLSRSQGSGLLGFALGASRSDPGSGASALCFSLCLGLEF</sequence>
<dbReference type="EMBL" id="JACHLP010000008">
    <property type="protein sequence ID" value="MBB4845343.1"/>
    <property type="molecule type" value="Genomic_DNA"/>
</dbReference>